<dbReference type="PANTHER" id="PTHR37012">
    <property type="entry name" value="B-ZIP TRANSCRIPTION FACTOR (EUROFUNG)-RELATED"/>
    <property type="match status" value="1"/>
</dbReference>
<feature type="compositionally biased region" description="Basic and acidic residues" evidence="2">
    <location>
        <begin position="32"/>
        <end position="43"/>
    </location>
</feature>
<protein>
    <recommendedName>
        <fullName evidence="5">BZIP domain-containing protein</fullName>
    </recommendedName>
</protein>
<dbReference type="RefSeq" id="XP_046078667.1">
    <property type="nucleotide sequence ID" value="XM_046221964.1"/>
</dbReference>
<feature type="coiled-coil region" evidence="1">
    <location>
        <begin position="66"/>
        <end position="93"/>
    </location>
</feature>
<gene>
    <name evidence="3" type="ORF">BGW36DRAFT_457370</name>
</gene>
<evidence type="ECO:0000313" key="4">
    <source>
        <dbReference type="Proteomes" id="UP001201262"/>
    </source>
</evidence>
<evidence type="ECO:0000256" key="1">
    <source>
        <dbReference type="SAM" id="Coils"/>
    </source>
</evidence>
<dbReference type="GeneID" id="70252251"/>
<evidence type="ECO:0000313" key="3">
    <source>
        <dbReference type="EMBL" id="KAH8706046.1"/>
    </source>
</evidence>
<feature type="compositionally biased region" description="Polar residues" evidence="2">
    <location>
        <begin position="1"/>
        <end position="11"/>
    </location>
</feature>
<dbReference type="Proteomes" id="UP001201262">
    <property type="component" value="Unassembled WGS sequence"/>
</dbReference>
<sequence>MSESCITSSLSHGRPSGRTRQVLDSARRAKKRETDRQSQRTVRERTKTYISYLEKLVTALGQSKENGQFETLIQQLQKEREEKERLKDTMTSIGKLVRGVEISDCPKSEDAESTSSSLAVSATTDFKLYDEMYRVVASSRGSDTVLYGTSSMGELPIQLQVHQQSPGPLPSSLSLSSQLSPILNSGLGQTMPSLTMSVAPTISLPDELFTNDNDNMSIFSVVDNAINMVQELGASVISTNMLQDADIAIRAVLYGWVETEGWYTLDIGWQLLRQFDKCLFSTAGSVERLAILKLLRLKLRDNVGLGGESSHSLPPFMARRSPRSLSRQQTLVDYFAWPKFREFLVLKGGTYMTRENVEKFAASLQFYWPFDLQDVCLRNRHTCLYSFSGAFNERFQDIRWWTLTPEYFEQKRFLIGQMPVFEPSVERLFDKESPATTYYPSAVNADILIP</sequence>
<proteinExistence type="predicted"/>
<accession>A0AAD4Q6T7</accession>
<dbReference type="AlphaFoldDB" id="A0AAD4Q6T7"/>
<keyword evidence="4" id="KW-1185">Reference proteome</keyword>
<comment type="caution">
    <text evidence="3">The sequence shown here is derived from an EMBL/GenBank/DDBJ whole genome shotgun (WGS) entry which is preliminary data.</text>
</comment>
<evidence type="ECO:0008006" key="5">
    <source>
        <dbReference type="Google" id="ProtNLM"/>
    </source>
</evidence>
<dbReference type="EMBL" id="JAJTJA010000001">
    <property type="protein sequence ID" value="KAH8706046.1"/>
    <property type="molecule type" value="Genomic_DNA"/>
</dbReference>
<name>A0AAD4Q6T7_9EURO</name>
<reference evidence="3" key="1">
    <citation type="submission" date="2021-12" db="EMBL/GenBank/DDBJ databases">
        <title>Convergent genome expansion in fungi linked to evolution of root-endophyte symbiosis.</title>
        <authorList>
            <consortium name="DOE Joint Genome Institute"/>
            <person name="Ke Y.-H."/>
            <person name="Bonito G."/>
            <person name="Liao H.-L."/>
            <person name="Looney B."/>
            <person name="Rojas-Flechas A."/>
            <person name="Nash J."/>
            <person name="Hameed K."/>
            <person name="Schadt C."/>
            <person name="Martin F."/>
            <person name="Crous P.W."/>
            <person name="Miettinen O."/>
            <person name="Magnuson J.K."/>
            <person name="Labbe J."/>
            <person name="Jacobson D."/>
            <person name="Doktycz M.J."/>
            <person name="Veneault-Fourrey C."/>
            <person name="Kuo A."/>
            <person name="Mondo S."/>
            <person name="Calhoun S."/>
            <person name="Riley R."/>
            <person name="Ohm R."/>
            <person name="LaButti K."/>
            <person name="Andreopoulos B."/>
            <person name="Pangilinan J."/>
            <person name="Nolan M."/>
            <person name="Tritt A."/>
            <person name="Clum A."/>
            <person name="Lipzen A."/>
            <person name="Daum C."/>
            <person name="Barry K."/>
            <person name="Grigoriev I.V."/>
            <person name="Vilgalys R."/>
        </authorList>
    </citation>
    <scope>NUCLEOTIDE SEQUENCE</scope>
    <source>
        <strain evidence="3">PMI_201</strain>
    </source>
</reference>
<organism evidence="3 4">
    <name type="scientific">Talaromyces proteolyticus</name>
    <dbReference type="NCBI Taxonomy" id="1131652"/>
    <lineage>
        <taxon>Eukaryota</taxon>
        <taxon>Fungi</taxon>
        <taxon>Dikarya</taxon>
        <taxon>Ascomycota</taxon>
        <taxon>Pezizomycotina</taxon>
        <taxon>Eurotiomycetes</taxon>
        <taxon>Eurotiomycetidae</taxon>
        <taxon>Eurotiales</taxon>
        <taxon>Trichocomaceae</taxon>
        <taxon>Talaromyces</taxon>
        <taxon>Talaromyces sect. Bacilispori</taxon>
    </lineage>
</organism>
<evidence type="ECO:0000256" key="2">
    <source>
        <dbReference type="SAM" id="MobiDB-lite"/>
    </source>
</evidence>
<feature type="region of interest" description="Disordered" evidence="2">
    <location>
        <begin position="1"/>
        <end position="43"/>
    </location>
</feature>
<dbReference type="CDD" id="cd14688">
    <property type="entry name" value="bZIP_YAP"/>
    <property type="match status" value="1"/>
</dbReference>
<keyword evidence="1" id="KW-0175">Coiled coil</keyword>
<dbReference type="PANTHER" id="PTHR37012:SF7">
    <property type="entry name" value="B-ZIP TRANSCRIPTION FACTOR (EUROFUNG)-RELATED"/>
    <property type="match status" value="1"/>
</dbReference>